<protein>
    <recommendedName>
        <fullName evidence="1">TIR domain-containing protein</fullName>
    </recommendedName>
</protein>
<dbReference type="SMART" id="SM00255">
    <property type="entry name" value="TIR"/>
    <property type="match status" value="1"/>
</dbReference>
<dbReference type="OrthoDB" id="6160824at2759"/>
<reference evidence="2" key="1">
    <citation type="submission" date="2021-02" db="EMBL/GenBank/DDBJ databases">
        <authorList>
            <person name="Nowell W R."/>
        </authorList>
    </citation>
    <scope>NUCLEOTIDE SEQUENCE</scope>
</reference>
<evidence type="ECO:0000313" key="2">
    <source>
        <dbReference type="EMBL" id="CAF0829454.1"/>
    </source>
</evidence>
<dbReference type="EMBL" id="CAJOAX010001619">
    <property type="protein sequence ID" value="CAF3731490.1"/>
    <property type="molecule type" value="Genomic_DNA"/>
</dbReference>
<evidence type="ECO:0000259" key="1">
    <source>
        <dbReference type="PROSITE" id="PS50104"/>
    </source>
</evidence>
<feature type="domain" description="TIR" evidence="1">
    <location>
        <begin position="380"/>
        <end position="510"/>
    </location>
</feature>
<dbReference type="PROSITE" id="PS50104">
    <property type="entry name" value="TIR"/>
    <property type="match status" value="1"/>
</dbReference>
<name>A0A813UZC2_9BILA</name>
<dbReference type="InterPro" id="IPR000157">
    <property type="entry name" value="TIR_dom"/>
</dbReference>
<dbReference type="Pfam" id="PF13676">
    <property type="entry name" value="TIR_2"/>
    <property type="match status" value="1"/>
</dbReference>
<dbReference type="SUPFAM" id="SSF47769">
    <property type="entry name" value="SAM/Pointed domain"/>
    <property type="match status" value="1"/>
</dbReference>
<organism evidence="2 4">
    <name type="scientific">Rotaria sordida</name>
    <dbReference type="NCBI Taxonomy" id="392033"/>
    <lineage>
        <taxon>Eukaryota</taxon>
        <taxon>Metazoa</taxon>
        <taxon>Spiralia</taxon>
        <taxon>Gnathifera</taxon>
        <taxon>Rotifera</taxon>
        <taxon>Eurotatoria</taxon>
        <taxon>Bdelloidea</taxon>
        <taxon>Philodinida</taxon>
        <taxon>Philodinidae</taxon>
        <taxon>Rotaria</taxon>
    </lineage>
</organism>
<comment type="caution">
    <text evidence="2">The sequence shown here is derived from an EMBL/GenBank/DDBJ whole genome shotgun (WGS) entry which is preliminary data.</text>
</comment>
<proteinExistence type="predicted"/>
<dbReference type="InterPro" id="IPR013761">
    <property type="entry name" value="SAM/pointed_sf"/>
</dbReference>
<dbReference type="PANTHER" id="PTHR46270:SF2">
    <property type="entry name" value="TIR DOMAIN-CONTAINING PROTEIN"/>
    <property type="match status" value="1"/>
</dbReference>
<dbReference type="SUPFAM" id="SSF52200">
    <property type="entry name" value="Toll/Interleukin receptor TIR domain"/>
    <property type="match status" value="1"/>
</dbReference>
<evidence type="ECO:0000313" key="3">
    <source>
        <dbReference type="EMBL" id="CAF3731490.1"/>
    </source>
</evidence>
<dbReference type="AlphaFoldDB" id="A0A813UZC2"/>
<dbReference type="EMBL" id="CAJNOO010000150">
    <property type="protein sequence ID" value="CAF0829454.1"/>
    <property type="molecule type" value="Genomic_DNA"/>
</dbReference>
<accession>A0A813UZC2</accession>
<sequence>MEDSFEQLVAALAISPLSITVMSKIAFILKEQICQSISSFVVNSLQSLVTLEHWSWQVLSQDYRRWIDEQSCNQLFDALHSWNIKLISTNDEIQSDTKATLLIPSKNEWIDGVLDQISTGDDTFVTVSSLWFDILAYFVFEQSDVVCSPNIIHISNRLSRDFVMTDQYKSYLQKLCESNISNLNFSFTSQDIIKFLRDDYSQMILIQSDALNSWNTELLSCVAHLTGLISSTCWWGGQKAEHIEMLIPSEDTIHSLILAFIRIVSHPPFHRYVGISRCHLGFLSLSTNDTIQTTTAHLKKALFFVEMCDNYPMIYDILWSLSFNASIQEQLRSNSSFLAKLAKLENESSDSNIRRAVNGILWLLDSNHEDNVVSKNVNNKRFDVMISYSHKDQQICKQVHDKLVQAGYRIWIDFDQMHGNVMDAMAQAIEQSHAIIICMSEHYQRSNFCRAEAQYAFQRKLKMIPILLQKHYKPDGWLSFLISQLLYIDFTKHEFSKAIEILFKELKFAYSHNNATIASTKPKTNHTDQSIPFSSLTQLPSTRTIFPENIRDWTSSHVHSWLLENNLTQMARILTDVDGSSLIYLNEYIMNGEPQQILLLLQQDSHQHANEVLSLVELARFRSLIEKKGLTTLTSVKQFKNMNRTITNSDHSKCCNIM</sequence>
<dbReference type="GO" id="GO:0007165">
    <property type="term" value="P:signal transduction"/>
    <property type="evidence" value="ECO:0007669"/>
    <property type="project" value="InterPro"/>
</dbReference>
<dbReference type="InterPro" id="IPR035897">
    <property type="entry name" value="Toll_tir_struct_dom_sf"/>
</dbReference>
<dbReference type="Gene3D" id="3.40.50.10140">
    <property type="entry name" value="Toll/interleukin-1 receptor homology (TIR) domain"/>
    <property type="match status" value="1"/>
</dbReference>
<dbReference type="Gene3D" id="1.10.150.50">
    <property type="entry name" value="Transcription Factor, Ets-1"/>
    <property type="match status" value="1"/>
</dbReference>
<dbReference type="PANTHER" id="PTHR46270">
    <property type="entry name" value="ARMADILLO-TYPE FOLD-RELATED"/>
    <property type="match status" value="1"/>
</dbReference>
<gene>
    <name evidence="3" type="ORF">OTI717_LOCUS14470</name>
    <name evidence="2" type="ORF">RFH988_LOCUS5361</name>
</gene>
<dbReference type="Proteomes" id="UP000663882">
    <property type="component" value="Unassembled WGS sequence"/>
</dbReference>
<evidence type="ECO:0000313" key="4">
    <source>
        <dbReference type="Proteomes" id="UP000663882"/>
    </source>
</evidence>
<dbReference type="Proteomes" id="UP000663823">
    <property type="component" value="Unassembled WGS sequence"/>
</dbReference>